<dbReference type="eggNOG" id="COG0666">
    <property type="taxonomic scope" value="Bacteria"/>
</dbReference>
<proteinExistence type="predicted"/>
<dbReference type="Proteomes" id="UP000018769">
    <property type="component" value="Chromosome I"/>
</dbReference>
<evidence type="ECO:0000313" key="5">
    <source>
        <dbReference type="Proteomes" id="UP000018769"/>
    </source>
</evidence>
<dbReference type="RefSeq" id="WP_023791006.1">
    <property type="nucleotide sequence ID" value="NC_023003.1"/>
</dbReference>
<dbReference type="PANTHER" id="PTHR24180:SF45">
    <property type="entry name" value="POLY [ADP-RIBOSE] POLYMERASE TANKYRASE"/>
    <property type="match status" value="1"/>
</dbReference>
<dbReference type="SMART" id="SM00248">
    <property type="entry name" value="ANK"/>
    <property type="match status" value="4"/>
</dbReference>
<feature type="repeat" description="ANK" evidence="3">
    <location>
        <begin position="280"/>
        <end position="312"/>
    </location>
</feature>
<dbReference type="AlphaFoldDB" id="V6DF06"/>
<dbReference type="EMBL" id="HG793133">
    <property type="protein sequence ID" value="CDK30182.1"/>
    <property type="molecule type" value="Genomic_DNA"/>
</dbReference>
<dbReference type="KEGG" id="dpb:BABL1_gene_876"/>
<dbReference type="SUPFAM" id="SSF48403">
    <property type="entry name" value="Ankyrin repeat"/>
    <property type="match status" value="1"/>
</dbReference>
<organism evidence="4 5">
    <name type="scientific">Candidatus Babela massiliensis</name>
    <dbReference type="NCBI Taxonomy" id="673862"/>
    <lineage>
        <taxon>Bacteria</taxon>
        <taxon>Candidatus Babelota</taxon>
        <taxon>Candidatus Babeliae</taxon>
        <taxon>Candidatus Babeliales</taxon>
        <taxon>Candidatus Babeliaceae</taxon>
        <taxon>Candidatus Babela</taxon>
    </lineage>
</organism>
<keyword evidence="5" id="KW-1185">Reference proteome</keyword>
<keyword evidence="2 3" id="KW-0040">ANK repeat</keyword>
<dbReference type="InterPro" id="IPR051637">
    <property type="entry name" value="Ank_repeat_dom-contain_49"/>
</dbReference>
<reference evidence="4 5" key="1">
    <citation type="journal article" date="2015" name="Biol. Direct">
        <title>Babela massiliensis, a representative of a widespread bacterial phylum with unusual adaptations to parasitism in amoebae.</title>
        <authorList>
            <person name="Pagnier I."/>
            <person name="Yutin N."/>
            <person name="Croce O."/>
            <person name="Makarova K.S."/>
            <person name="Wolf Y.I."/>
            <person name="Benamar S."/>
            <person name="Raoult D."/>
            <person name="Koonin E.V."/>
            <person name="La Scola B."/>
        </authorList>
    </citation>
    <scope>NUCLEOTIDE SEQUENCE [LARGE SCALE GENOMIC DNA]</scope>
    <source>
        <strain evidence="5">BABL1</strain>
    </source>
</reference>
<name>V6DF06_9BACT</name>
<feature type="repeat" description="ANK" evidence="3">
    <location>
        <begin position="247"/>
        <end position="279"/>
    </location>
</feature>
<dbReference type="Pfam" id="PF12796">
    <property type="entry name" value="Ank_2"/>
    <property type="match status" value="1"/>
</dbReference>
<dbReference type="HOGENOM" id="CLU_000134_57_0_7"/>
<dbReference type="InterPro" id="IPR002110">
    <property type="entry name" value="Ankyrin_rpt"/>
</dbReference>
<evidence type="ECO:0000256" key="2">
    <source>
        <dbReference type="ARBA" id="ARBA00023043"/>
    </source>
</evidence>
<dbReference type="PROSITE" id="PS50088">
    <property type="entry name" value="ANK_REPEAT"/>
    <property type="match status" value="3"/>
</dbReference>
<dbReference type="OrthoDB" id="5622506at2"/>
<evidence type="ECO:0000313" key="4">
    <source>
        <dbReference type="EMBL" id="CDK30182.1"/>
    </source>
</evidence>
<dbReference type="PANTHER" id="PTHR24180">
    <property type="entry name" value="CYCLIN-DEPENDENT KINASE INHIBITOR 2C-RELATED"/>
    <property type="match status" value="1"/>
</dbReference>
<dbReference type="STRING" id="673862.BABL1_gene_876"/>
<gene>
    <name evidence="4" type="ORF">BABL1_gene_876</name>
</gene>
<dbReference type="PROSITE" id="PS50297">
    <property type="entry name" value="ANK_REP_REGION"/>
    <property type="match status" value="3"/>
</dbReference>
<dbReference type="InterPro" id="IPR036770">
    <property type="entry name" value="Ankyrin_rpt-contain_sf"/>
</dbReference>
<dbReference type="Pfam" id="PF13606">
    <property type="entry name" value="Ank_3"/>
    <property type="match status" value="1"/>
</dbReference>
<accession>V6DF06</accession>
<protein>
    <submittedName>
        <fullName evidence="4">Ankyrin repeats containing protein</fullName>
    </submittedName>
</protein>
<dbReference type="Gene3D" id="1.25.40.20">
    <property type="entry name" value="Ankyrin repeat-containing domain"/>
    <property type="match status" value="2"/>
</dbReference>
<keyword evidence="1" id="KW-0677">Repeat</keyword>
<evidence type="ECO:0000256" key="1">
    <source>
        <dbReference type="ARBA" id="ARBA00022737"/>
    </source>
</evidence>
<feature type="repeat" description="ANK" evidence="3">
    <location>
        <begin position="214"/>
        <end position="246"/>
    </location>
</feature>
<evidence type="ECO:0000256" key="3">
    <source>
        <dbReference type="PROSITE-ProRule" id="PRU00023"/>
    </source>
</evidence>
<sequence length="339" mass="38471">MNKTSRFKFLLSILILVDITLPLFSMEEDSHKRKREEEQQEVIRNIRSRIELSDLPLEVRLHIINQGILSIIKHNAQQENGIFDPLKEVKEFISSVSLINREYNSFKNEFLKNARKLAKQVFAPEFSNNSQEEQVNLDNELKAILEGEYNQENEIKAAKLIIAGASPNVMIEIKTSTGIYQVPIILAISFIGKFKNLIDLLARYKANFNYQLKNGNTALINSIILGYDDISKMLIDNGADVNIKNKEGNTALMLAIIRNRLDIVKELIFHGADVNARGLENNTALMLAITFERIPIIYTLIDHGAEINVANDEGLTPREIANQLKLDSIVELIDSKVEK</sequence>